<dbReference type="RefSeq" id="WP_378228082.1">
    <property type="nucleotide sequence ID" value="NZ_JBHSLL010000012.1"/>
</dbReference>
<organism evidence="1 2">
    <name type="scientific">Aquamicrobium segne</name>
    <dbReference type="NCBI Taxonomy" id="469547"/>
    <lineage>
        <taxon>Bacteria</taxon>
        <taxon>Pseudomonadati</taxon>
        <taxon>Pseudomonadota</taxon>
        <taxon>Alphaproteobacteria</taxon>
        <taxon>Hyphomicrobiales</taxon>
        <taxon>Phyllobacteriaceae</taxon>
        <taxon>Aquamicrobium</taxon>
    </lineage>
</organism>
<keyword evidence="2" id="KW-1185">Reference proteome</keyword>
<proteinExistence type="predicted"/>
<evidence type="ECO:0000313" key="1">
    <source>
        <dbReference type="EMBL" id="MFC5385189.1"/>
    </source>
</evidence>
<reference evidence="2" key="1">
    <citation type="journal article" date="2019" name="Int. J. Syst. Evol. Microbiol.">
        <title>The Global Catalogue of Microorganisms (GCM) 10K type strain sequencing project: providing services to taxonomists for standard genome sequencing and annotation.</title>
        <authorList>
            <consortium name="The Broad Institute Genomics Platform"/>
            <consortium name="The Broad Institute Genome Sequencing Center for Infectious Disease"/>
            <person name="Wu L."/>
            <person name="Ma J."/>
        </authorList>
    </citation>
    <scope>NUCLEOTIDE SEQUENCE [LARGE SCALE GENOMIC DNA]</scope>
    <source>
        <strain evidence="2">CGMCC 4.1415</strain>
    </source>
</reference>
<name>A0ABW0GVR3_9HYPH</name>
<dbReference type="EMBL" id="JBHSLL010000012">
    <property type="protein sequence ID" value="MFC5385189.1"/>
    <property type="molecule type" value="Genomic_DNA"/>
</dbReference>
<comment type="caution">
    <text evidence="1">The sequence shown here is derived from an EMBL/GenBank/DDBJ whole genome shotgun (WGS) entry which is preliminary data.</text>
</comment>
<sequence>MANQTFAAQIEGWTRRVKEAEEAVFKEAAQELVKQLNDQITEMVYDTPETPNYRRTGFLRASLVASTEAMPRLIRDNPGAPVNTDMGSVILVIAGAELGDTIYLGYTAKYGLFVHSGSNGRAPRPWVDLVAQRWPQIVAAKAAEVGKRFGLL</sequence>
<gene>
    <name evidence="1" type="ORF">ACFPLB_04315</name>
</gene>
<dbReference type="Proteomes" id="UP001596016">
    <property type="component" value="Unassembled WGS sequence"/>
</dbReference>
<evidence type="ECO:0000313" key="2">
    <source>
        <dbReference type="Proteomes" id="UP001596016"/>
    </source>
</evidence>
<protein>
    <submittedName>
        <fullName evidence="1">HK97 gp10 family phage protein</fullName>
    </submittedName>
</protein>
<accession>A0ABW0GVR3</accession>